<dbReference type="InterPro" id="IPR014729">
    <property type="entry name" value="Rossmann-like_a/b/a_fold"/>
</dbReference>
<dbReference type="PANTHER" id="PTHR12196">
    <property type="entry name" value="DOMAIN OF UNKNOWN FUNCTION 71 DUF71 -CONTAINING PROTEIN"/>
    <property type="match status" value="1"/>
</dbReference>
<evidence type="ECO:0000313" key="3">
    <source>
        <dbReference type="Proteomes" id="UP000037267"/>
    </source>
</evidence>
<gene>
    <name evidence="2" type="ORF">CLPU_6c01640</name>
</gene>
<keyword evidence="3" id="KW-1185">Reference proteome</keyword>
<proteinExistence type="predicted"/>
<evidence type="ECO:0000259" key="1">
    <source>
        <dbReference type="Pfam" id="PF01902"/>
    </source>
</evidence>
<feature type="domain" description="Diphthamide synthase" evidence="1">
    <location>
        <begin position="10"/>
        <end position="216"/>
    </location>
</feature>
<dbReference type="CDD" id="cd01994">
    <property type="entry name" value="AANH_PF0828-like"/>
    <property type="match status" value="1"/>
</dbReference>
<dbReference type="RefSeq" id="WP_050355191.1">
    <property type="nucleotide sequence ID" value="NZ_LGSS01000006.1"/>
</dbReference>
<protein>
    <recommendedName>
        <fullName evidence="1">Diphthamide synthase domain-containing protein</fullName>
    </recommendedName>
</protein>
<name>A0A0L0WB06_GOTPU</name>
<accession>A0A0L0WB06</accession>
<dbReference type="Gene3D" id="3.90.1490.10">
    <property type="entry name" value="putative n-type atp pyrophosphatase, domain 2"/>
    <property type="match status" value="1"/>
</dbReference>
<comment type="caution">
    <text evidence="2">The sequence shown here is derived from an EMBL/GenBank/DDBJ whole genome shotgun (WGS) entry which is preliminary data.</text>
</comment>
<dbReference type="OrthoDB" id="3572539at2"/>
<dbReference type="AlphaFoldDB" id="A0A0L0WB06"/>
<dbReference type="Gene3D" id="3.40.50.620">
    <property type="entry name" value="HUPs"/>
    <property type="match status" value="1"/>
</dbReference>
<dbReference type="STRING" id="1503.CLPU_6c01640"/>
<dbReference type="GO" id="GO:0017178">
    <property type="term" value="F:diphthine-ammonia ligase activity"/>
    <property type="evidence" value="ECO:0007669"/>
    <property type="project" value="TreeGrafter"/>
</dbReference>
<dbReference type="GO" id="GO:0017183">
    <property type="term" value="P:protein histidyl modification to diphthamide"/>
    <property type="evidence" value="ECO:0007669"/>
    <property type="project" value="TreeGrafter"/>
</dbReference>
<sequence length="218" mass="24750">MENINFFCSWSGGKDSCLSLYRAIKDGGIPKLLFTVFRGDGERSRSHGLDRSIIEAQSKSLGIPFEIRTADWGKYEGIFLDFLKEISIDGIQAGVFGDIDLQSHRDWVEAVCKKANVKPYLPLWKEQRESLVKEFVDLGFESVIVAVKSEIMGKEYLGRIIDHDLIKELKEKNIDPSGEGGEFHTVVIDGPIFDHKVELDFKEKIEVDKYCFLDVALK</sequence>
<evidence type="ECO:0000313" key="2">
    <source>
        <dbReference type="EMBL" id="KNF08678.1"/>
    </source>
</evidence>
<dbReference type="SUPFAM" id="SSF52402">
    <property type="entry name" value="Adenine nucleotide alpha hydrolases-like"/>
    <property type="match status" value="1"/>
</dbReference>
<dbReference type="EMBL" id="LGSS01000006">
    <property type="protein sequence ID" value="KNF08678.1"/>
    <property type="molecule type" value="Genomic_DNA"/>
</dbReference>
<dbReference type="Pfam" id="PF01902">
    <property type="entry name" value="Diphthami_syn_2"/>
    <property type="match status" value="1"/>
</dbReference>
<reference evidence="3" key="1">
    <citation type="submission" date="2015-07" db="EMBL/GenBank/DDBJ databases">
        <title>Draft genome sequence of the purine-degrading Gottschalkia purinilyticum DSM 1384 (formerly Clostridium purinilyticum).</title>
        <authorList>
            <person name="Poehlein A."/>
            <person name="Schiel-Bengelsdorf B."/>
            <person name="Bengelsdorf F.R."/>
            <person name="Daniel R."/>
            <person name="Duerre P."/>
        </authorList>
    </citation>
    <scope>NUCLEOTIDE SEQUENCE [LARGE SCALE GENOMIC DNA]</scope>
    <source>
        <strain evidence="3">DSM 1384</strain>
    </source>
</reference>
<dbReference type="PANTHER" id="PTHR12196:SF2">
    <property type="entry name" value="DIPHTHINE--AMMONIA LIGASE"/>
    <property type="match status" value="1"/>
</dbReference>
<dbReference type="NCBIfam" id="TIGR00290">
    <property type="entry name" value="MJ0570_dom"/>
    <property type="match status" value="1"/>
</dbReference>
<dbReference type="InterPro" id="IPR002761">
    <property type="entry name" value="Diphthami_syn_dom"/>
</dbReference>
<dbReference type="Proteomes" id="UP000037267">
    <property type="component" value="Unassembled WGS sequence"/>
</dbReference>
<dbReference type="InterPro" id="IPR030662">
    <property type="entry name" value="DPH6/MJ0570"/>
</dbReference>
<dbReference type="PIRSF" id="PIRSF039123">
    <property type="entry name" value="Diphthamide_synthase"/>
    <property type="match status" value="1"/>
</dbReference>
<organism evidence="2 3">
    <name type="scientific">Gottschalkia purinilytica</name>
    <name type="common">Clostridium purinilyticum</name>
    <dbReference type="NCBI Taxonomy" id="1503"/>
    <lineage>
        <taxon>Bacteria</taxon>
        <taxon>Bacillati</taxon>
        <taxon>Bacillota</taxon>
        <taxon>Tissierellia</taxon>
        <taxon>Tissierellales</taxon>
        <taxon>Gottschalkiaceae</taxon>
        <taxon>Gottschalkia</taxon>
    </lineage>
</organism>